<accession>D4F7T3</accession>
<evidence type="ECO:0000313" key="4">
    <source>
        <dbReference type="Proteomes" id="UP000003692"/>
    </source>
</evidence>
<evidence type="ECO:0000259" key="2">
    <source>
        <dbReference type="PROSITE" id="PS50206"/>
    </source>
</evidence>
<dbReference type="AlphaFoldDB" id="D4F7T3"/>
<dbReference type="EMBL" id="ADGK01000239">
    <property type="protein sequence ID" value="EFE22220.1"/>
    <property type="molecule type" value="Genomic_DNA"/>
</dbReference>
<feature type="domain" description="Rhodanese" evidence="2">
    <location>
        <begin position="64"/>
        <end position="172"/>
    </location>
</feature>
<dbReference type="InterPro" id="IPR036873">
    <property type="entry name" value="Rhodanese-like_dom_sf"/>
</dbReference>
<dbReference type="SUPFAM" id="SSF52821">
    <property type="entry name" value="Rhodanese/Cell cycle control phosphatase"/>
    <property type="match status" value="1"/>
</dbReference>
<dbReference type="InterPro" id="IPR001763">
    <property type="entry name" value="Rhodanese-like_dom"/>
</dbReference>
<dbReference type="HOGENOM" id="CLU_089574_6_4_6"/>
<protein>
    <submittedName>
        <fullName evidence="3">Rhodanese-like protein</fullName>
    </submittedName>
</protein>
<feature type="chain" id="PRO_5003057312" evidence="1">
    <location>
        <begin position="25"/>
        <end position="196"/>
    </location>
</feature>
<organism evidence="3 4">
    <name type="scientific">Edwardsiella tarda ATCC 23685</name>
    <dbReference type="NCBI Taxonomy" id="500638"/>
    <lineage>
        <taxon>Bacteria</taxon>
        <taxon>Pseudomonadati</taxon>
        <taxon>Pseudomonadota</taxon>
        <taxon>Gammaproteobacteria</taxon>
        <taxon>Enterobacterales</taxon>
        <taxon>Hafniaceae</taxon>
        <taxon>Edwardsiella</taxon>
    </lineage>
</organism>
<gene>
    <name evidence="3" type="ORF">EDWATA_02819</name>
</gene>
<comment type="caution">
    <text evidence="3">The sequence shown here is derived from an EMBL/GenBank/DDBJ whole genome shotgun (WGS) entry which is preliminary data.</text>
</comment>
<sequence>MMKPVLPLVAGMMLAALSSLPAQAGLFSSSEVDAEKQAVQLARETVNGEYQLLTVQELKQWMDEKKPLLIVDTMPFADSYKKQHIPGAVNMAFPMSDMNVWDKATMGATTQADFLRLLGTDKARTLVFYCGFVKCARSHNAALWAKKLGYQHVYRLPGGITAWKEAGYPLEKGGTAAPTGTAQSDAAKGATCTQGC</sequence>
<dbReference type="Proteomes" id="UP000003692">
    <property type="component" value="Unassembled WGS sequence"/>
</dbReference>
<evidence type="ECO:0000256" key="1">
    <source>
        <dbReference type="SAM" id="SignalP"/>
    </source>
</evidence>
<dbReference type="Pfam" id="PF00581">
    <property type="entry name" value="Rhodanese"/>
    <property type="match status" value="1"/>
</dbReference>
<reference evidence="3 4" key="1">
    <citation type="submission" date="2010-02" db="EMBL/GenBank/DDBJ databases">
        <authorList>
            <person name="Weinstock G."/>
            <person name="Sodergren E."/>
            <person name="Clifton S."/>
            <person name="Fulton L."/>
            <person name="Fulton B."/>
            <person name="Courtney L."/>
            <person name="Fronick C."/>
            <person name="Harrison M."/>
            <person name="Strong C."/>
            <person name="Farmer C."/>
            <person name="Delahaunty K."/>
            <person name="Markovic C."/>
            <person name="Hall O."/>
            <person name="Minx P."/>
            <person name="Tomlinson C."/>
            <person name="Mitreva M."/>
            <person name="Nelson J."/>
            <person name="Hou S."/>
            <person name="Wollam A."/>
            <person name="Pepin K.H."/>
            <person name="Johnson M."/>
            <person name="Bhonagiri V."/>
            <person name="Zhang X."/>
            <person name="Suruliraj S."/>
            <person name="Warren W."/>
            <person name="Chinwalla A."/>
            <person name="Mardis E.R."/>
            <person name="Wilson R.K."/>
        </authorList>
    </citation>
    <scope>NUCLEOTIDE SEQUENCE [LARGE SCALE GENOMIC DNA]</scope>
    <source>
        <strain evidence="3 4">ATCC 23685</strain>
    </source>
</reference>
<evidence type="ECO:0000313" key="3">
    <source>
        <dbReference type="EMBL" id="EFE22220.1"/>
    </source>
</evidence>
<proteinExistence type="predicted"/>
<dbReference type="PANTHER" id="PTHR43031:SF1">
    <property type="entry name" value="PYRIDINE NUCLEOTIDE-DISULPHIDE OXIDOREDUCTASE"/>
    <property type="match status" value="1"/>
</dbReference>
<dbReference type="Gene3D" id="3.40.250.10">
    <property type="entry name" value="Rhodanese-like domain"/>
    <property type="match status" value="1"/>
</dbReference>
<dbReference type="PANTHER" id="PTHR43031">
    <property type="entry name" value="FAD-DEPENDENT OXIDOREDUCTASE"/>
    <property type="match status" value="1"/>
</dbReference>
<keyword evidence="1" id="KW-0732">Signal</keyword>
<dbReference type="PROSITE" id="PS50206">
    <property type="entry name" value="RHODANESE_3"/>
    <property type="match status" value="1"/>
</dbReference>
<dbReference type="CDD" id="cd00158">
    <property type="entry name" value="RHOD"/>
    <property type="match status" value="1"/>
</dbReference>
<feature type="signal peptide" evidence="1">
    <location>
        <begin position="1"/>
        <end position="24"/>
    </location>
</feature>
<name>D4F7T3_EDWTA</name>
<dbReference type="SMART" id="SM00450">
    <property type="entry name" value="RHOD"/>
    <property type="match status" value="1"/>
</dbReference>
<dbReference type="InterPro" id="IPR050229">
    <property type="entry name" value="GlpE_sulfurtransferase"/>
</dbReference>